<keyword evidence="5" id="KW-0460">Magnesium</keyword>
<evidence type="ECO:0000256" key="3">
    <source>
        <dbReference type="ARBA" id="ARBA00022679"/>
    </source>
</evidence>
<dbReference type="PROSITE" id="PS00723">
    <property type="entry name" value="POLYPRENYL_SYNTHASE_1"/>
    <property type="match status" value="1"/>
</dbReference>
<dbReference type="FunFam" id="1.10.600.10:FF:000001">
    <property type="entry name" value="Geranylgeranyl diphosphate synthase"/>
    <property type="match status" value="1"/>
</dbReference>
<evidence type="ECO:0000313" key="8">
    <source>
        <dbReference type="EMBL" id="QCI25087.1"/>
    </source>
</evidence>
<dbReference type="EMBL" id="CP034858">
    <property type="protein sequence ID" value="QCI25087.1"/>
    <property type="molecule type" value="Genomic_DNA"/>
</dbReference>
<evidence type="ECO:0000256" key="7">
    <source>
        <dbReference type="RuleBase" id="RU004466"/>
    </source>
</evidence>
<dbReference type="GO" id="GO:0004659">
    <property type="term" value="F:prenyltransferase activity"/>
    <property type="evidence" value="ECO:0007669"/>
    <property type="project" value="InterPro"/>
</dbReference>
<comment type="cofactor">
    <cofactor evidence="1">
        <name>Mg(2+)</name>
        <dbReference type="ChEBI" id="CHEBI:18420"/>
    </cofactor>
</comment>
<keyword evidence="3 7" id="KW-0808">Transferase</keyword>
<dbReference type="Proteomes" id="UP000298688">
    <property type="component" value="Chromosome"/>
</dbReference>
<dbReference type="InterPro" id="IPR000092">
    <property type="entry name" value="Polyprenyl_synt"/>
</dbReference>
<dbReference type="RefSeq" id="WP_158337445.1">
    <property type="nucleotide sequence ID" value="NZ_CP034858.1"/>
</dbReference>
<gene>
    <name evidence="8" type="ORF">D9V76_02380</name>
</gene>
<comment type="similarity">
    <text evidence="2 7">Belongs to the FPP/GGPP synthase family.</text>
</comment>
<dbReference type="InterPro" id="IPR033749">
    <property type="entry name" value="Polyprenyl_synt_CS"/>
</dbReference>
<dbReference type="CDD" id="cd00685">
    <property type="entry name" value="Trans_IPPS_HT"/>
    <property type="match status" value="1"/>
</dbReference>
<keyword evidence="6" id="KW-0414">Isoprene biosynthesis</keyword>
<dbReference type="SFLD" id="SFLDG01017">
    <property type="entry name" value="Polyprenyl_Transferase_Like"/>
    <property type="match status" value="1"/>
</dbReference>
<name>A0A4D6Y6F6_BUCRP</name>
<organism evidence="8 9">
    <name type="scientific">Buchnera aphidicola subsp. Rhopalosiphum padi</name>
    <dbReference type="NCBI Taxonomy" id="98793"/>
    <lineage>
        <taxon>Bacteria</taxon>
        <taxon>Pseudomonadati</taxon>
        <taxon>Pseudomonadota</taxon>
        <taxon>Gammaproteobacteria</taxon>
        <taxon>Enterobacterales</taxon>
        <taxon>Erwiniaceae</taxon>
        <taxon>Buchnera</taxon>
    </lineage>
</organism>
<reference evidence="8 9" key="1">
    <citation type="submission" date="2018-12" db="EMBL/GenBank/DDBJ databases">
        <authorList>
            <person name="Chong R.A."/>
        </authorList>
    </citation>
    <scope>NUCLEOTIDE SEQUENCE [LARGE SCALE GENOMIC DNA]</scope>
    <source>
        <strain evidence="8 9">Rpa</strain>
    </source>
</reference>
<evidence type="ECO:0000256" key="4">
    <source>
        <dbReference type="ARBA" id="ARBA00022723"/>
    </source>
</evidence>
<dbReference type="GO" id="GO:0008654">
    <property type="term" value="P:phospholipid biosynthetic process"/>
    <property type="evidence" value="ECO:0007669"/>
    <property type="project" value="UniProtKB-ARBA"/>
</dbReference>
<proteinExistence type="inferred from homology"/>
<dbReference type="GO" id="GO:0016114">
    <property type="term" value="P:terpenoid biosynthetic process"/>
    <property type="evidence" value="ECO:0007669"/>
    <property type="project" value="UniProtKB-ARBA"/>
</dbReference>
<evidence type="ECO:0000256" key="6">
    <source>
        <dbReference type="ARBA" id="ARBA00023229"/>
    </source>
</evidence>
<evidence type="ECO:0000313" key="9">
    <source>
        <dbReference type="Proteomes" id="UP000298688"/>
    </source>
</evidence>
<evidence type="ECO:0000256" key="1">
    <source>
        <dbReference type="ARBA" id="ARBA00001946"/>
    </source>
</evidence>
<reference evidence="8 9" key="2">
    <citation type="submission" date="2019-05" db="EMBL/GenBank/DDBJ databases">
        <title>Genome evolution of the obligate endosymbiont Buchnera aphidicola.</title>
        <authorList>
            <person name="Moran N.A."/>
        </authorList>
    </citation>
    <scope>NUCLEOTIDE SEQUENCE [LARGE SCALE GENOMIC DNA]</scope>
    <source>
        <strain evidence="8 9">Rpa</strain>
    </source>
</reference>
<dbReference type="InterPro" id="IPR008949">
    <property type="entry name" value="Isoprenoid_synthase_dom_sf"/>
</dbReference>
<dbReference type="OrthoDB" id="9805316at2"/>
<dbReference type="Pfam" id="PF00348">
    <property type="entry name" value="polyprenyl_synt"/>
    <property type="match status" value="1"/>
</dbReference>
<sequence length="290" mass="33516">MNFSHLYETYCNRINKKLFEIIQELPFQNSVLLKAMKYSTLLGGKRLRSCLIYIIGDMFQVHITTLDVISAAVELVHSYSLIHDDLPCIDNDHFRRGKSSCHIKYGENFALLAGDALQGLAFNILSSNHMPGVHDSMRLKMISEFSNSIGYSGMCMGQMLDLEKEKKNINISELEEINLYKTAFLIRCSIRLACFSSNHFSKEILFILDKFSISIGLAFQIQDDIFDLKNDTKKLKDKKNTYPLLIGLKKSKIKIKELYKEAFFALEHLKKKFDVNKLELLTQFIIKRFK</sequence>
<dbReference type="SUPFAM" id="SSF48576">
    <property type="entry name" value="Terpenoid synthases"/>
    <property type="match status" value="1"/>
</dbReference>
<evidence type="ECO:0000256" key="2">
    <source>
        <dbReference type="ARBA" id="ARBA00006706"/>
    </source>
</evidence>
<dbReference type="PANTHER" id="PTHR43281">
    <property type="entry name" value="FARNESYL DIPHOSPHATE SYNTHASE"/>
    <property type="match status" value="1"/>
</dbReference>
<keyword evidence="4" id="KW-0479">Metal-binding</keyword>
<dbReference type="PROSITE" id="PS00444">
    <property type="entry name" value="POLYPRENYL_SYNTHASE_2"/>
    <property type="match status" value="1"/>
</dbReference>
<dbReference type="Gene3D" id="1.10.600.10">
    <property type="entry name" value="Farnesyl Diphosphate Synthase"/>
    <property type="match status" value="1"/>
</dbReference>
<evidence type="ECO:0000256" key="5">
    <source>
        <dbReference type="ARBA" id="ARBA00022842"/>
    </source>
</evidence>
<dbReference type="AlphaFoldDB" id="A0A4D6Y6F6"/>
<dbReference type="GO" id="GO:0046872">
    <property type="term" value="F:metal ion binding"/>
    <property type="evidence" value="ECO:0007669"/>
    <property type="project" value="UniProtKB-KW"/>
</dbReference>
<accession>A0A4D6Y6F6</accession>
<dbReference type="PANTHER" id="PTHR43281:SF1">
    <property type="entry name" value="FARNESYL DIPHOSPHATE SYNTHASE"/>
    <property type="match status" value="1"/>
</dbReference>
<dbReference type="SFLD" id="SFLDS00005">
    <property type="entry name" value="Isoprenoid_Synthase_Type_I"/>
    <property type="match status" value="1"/>
</dbReference>
<protein>
    <submittedName>
        <fullName evidence="8">(2E,6E)-farnesyl diphosphate synthase</fullName>
    </submittedName>
</protein>